<dbReference type="PANTHER" id="PTHR28583:SF1">
    <property type="entry name" value="ACID CERAMIDASE"/>
    <property type="match status" value="1"/>
</dbReference>
<feature type="compositionally biased region" description="Basic residues" evidence="2">
    <location>
        <begin position="390"/>
        <end position="399"/>
    </location>
</feature>
<dbReference type="Pfam" id="PF15508">
    <property type="entry name" value="NAAA-beta"/>
    <property type="match status" value="1"/>
</dbReference>
<sequence>MESAGLRHRNRQLDGSEQTSEPVNTEEEDGLSRDIPSFTVDLSLKPQERYAHIVPELLPHIRRAKLTDLFDDLINGVLPNLLVGSLVKKSAPFLLRRVYDEEENAELQGIAKATELPMYLLVAFNVLLDLLLGCTSGGVLVAEPDGRASKRTKRKAHIVHFRTLDWGMDPLRELVVELNYVRAPGGPVVATTVGYFGYVGVLTGVRKGLSMSLNFRPRHDDSTLWKRIDFRRHQMMVILGMRPSVSSVMRRYLLNQPQGCPPQKSKGQRHAKDGAEKAADSPTKDSPSGFDIKTILSELSGSPSTSAYLIFCTPHLVLSCEKDNHVAFVRTSANFLTTYNHDAADENDPEALEHLARTQPKVRAKTGMDEIVGFSTERKRAIDKIYKRVVKRQRRHHHHNEPDPGTTPVSLDDVFDLLHDKHRWIINDETHYAVVMDPKKGRVLWKRAFEAAPTPPESEVEDPDA</sequence>
<evidence type="ECO:0000313" key="4">
    <source>
        <dbReference type="EMBL" id="KAJ9149191.1"/>
    </source>
</evidence>
<evidence type="ECO:0000259" key="3">
    <source>
        <dbReference type="Pfam" id="PF15508"/>
    </source>
</evidence>
<feature type="region of interest" description="Disordered" evidence="2">
    <location>
        <begin position="390"/>
        <end position="409"/>
    </location>
</feature>
<dbReference type="EMBL" id="JANBVN010000081">
    <property type="protein sequence ID" value="KAJ9149191.1"/>
    <property type="molecule type" value="Genomic_DNA"/>
</dbReference>
<dbReference type="GO" id="GO:0017040">
    <property type="term" value="F:N-acylsphingosine amidohydrolase activity"/>
    <property type="evidence" value="ECO:0007669"/>
    <property type="project" value="UniProtKB-EC"/>
</dbReference>
<dbReference type="InterPro" id="IPR029130">
    <property type="entry name" value="Acid_ceramidase_N"/>
</dbReference>
<evidence type="ECO:0000313" key="5">
    <source>
        <dbReference type="Proteomes" id="UP001174691"/>
    </source>
</evidence>
<feature type="compositionally biased region" description="Polar residues" evidence="2">
    <location>
        <begin position="13"/>
        <end position="23"/>
    </location>
</feature>
<protein>
    <recommendedName>
        <fullName evidence="1">ceramidase</fullName>
        <ecNumber evidence="1">3.5.1.23</ecNumber>
    </recommendedName>
</protein>
<evidence type="ECO:0000256" key="1">
    <source>
        <dbReference type="ARBA" id="ARBA00011891"/>
    </source>
</evidence>
<dbReference type="AlphaFoldDB" id="A0AA38VS81"/>
<feature type="region of interest" description="Disordered" evidence="2">
    <location>
        <begin position="1"/>
        <end position="31"/>
    </location>
</feature>
<evidence type="ECO:0000256" key="2">
    <source>
        <dbReference type="SAM" id="MobiDB-lite"/>
    </source>
</evidence>
<dbReference type="Proteomes" id="UP001174691">
    <property type="component" value="Unassembled WGS sequence"/>
</dbReference>
<feature type="region of interest" description="Disordered" evidence="2">
    <location>
        <begin position="256"/>
        <end position="289"/>
    </location>
</feature>
<keyword evidence="5" id="KW-1185">Reference proteome</keyword>
<feature type="compositionally biased region" description="Basic and acidic residues" evidence="2">
    <location>
        <begin position="270"/>
        <end position="283"/>
    </location>
</feature>
<name>A0AA38VS81_9PEZI</name>
<dbReference type="PANTHER" id="PTHR28583">
    <property type="entry name" value="ACID AMIDASE"/>
    <property type="match status" value="1"/>
</dbReference>
<organism evidence="4 5">
    <name type="scientific">Coniochaeta hoffmannii</name>
    <dbReference type="NCBI Taxonomy" id="91930"/>
    <lineage>
        <taxon>Eukaryota</taxon>
        <taxon>Fungi</taxon>
        <taxon>Dikarya</taxon>
        <taxon>Ascomycota</taxon>
        <taxon>Pezizomycotina</taxon>
        <taxon>Sordariomycetes</taxon>
        <taxon>Sordariomycetidae</taxon>
        <taxon>Coniochaetales</taxon>
        <taxon>Coniochaetaceae</taxon>
        <taxon>Coniochaeta</taxon>
    </lineage>
</organism>
<proteinExistence type="predicted"/>
<comment type="caution">
    <text evidence="4">The sequence shown here is derived from an EMBL/GenBank/DDBJ whole genome shotgun (WGS) entry which is preliminary data.</text>
</comment>
<accession>A0AA38VS81</accession>
<feature type="compositionally biased region" description="Basic residues" evidence="2">
    <location>
        <begin position="1"/>
        <end position="10"/>
    </location>
</feature>
<gene>
    <name evidence="4" type="ORF">NKR19_g5747</name>
</gene>
<dbReference type="EC" id="3.5.1.23" evidence="1"/>
<reference evidence="4" key="1">
    <citation type="submission" date="2022-07" db="EMBL/GenBank/DDBJ databases">
        <title>Fungi with potential for degradation of polypropylene.</title>
        <authorList>
            <person name="Gostincar C."/>
        </authorList>
    </citation>
    <scope>NUCLEOTIDE SEQUENCE</scope>
    <source>
        <strain evidence="4">EXF-13287</strain>
    </source>
</reference>
<feature type="domain" description="Acid ceramidase N-terminal" evidence="3">
    <location>
        <begin position="34"/>
        <end position="97"/>
    </location>
</feature>